<organism evidence="6 7">
    <name type="scientific">Hoylesella oralis ATCC 33269</name>
    <dbReference type="NCBI Taxonomy" id="873533"/>
    <lineage>
        <taxon>Bacteria</taxon>
        <taxon>Pseudomonadati</taxon>
        <taxon>Bacteroidota</taxon>
        <taxon>Bacteroidia</taxon>
        <taxon>Bacteroidales</taxon>
        <taxon>Prevotellaceae</taxon>
        <taxon>Hoylesella</taxon>
    </lineage>
</organism>
<feature type="domain" description="HTH araC/xylS-type" evidence="5">
    <location>
        <begin position="460"/>
        <end position="563"/>
    </location>
</feature>
<evidence type="ECO:0000256" key="1">
    <source>
        <dbReference type="ARBA" id="ARBA00023015"/>
    </source>
</evidence>
<dbReference type="SUPFAM" id="SSF46689">
    <property type="entry name" value="Homeodomain-like"/>
    <property type="match status" value="1"/>
</dbReference>
<evidence type="ECO:0000259" key="5">
    <source>
        <dbReference type="PROSITE" id="PS01124"/>
    </source>
</evidence>
<gene>
    <name evidence="6" type="ORF">HMPREF0663_12040</name>
</gene>
<proteinExistence type="predicted"/>
<protein>
    <submittedName>
        <fullName evidence="6">Transcriptional regulator, AraC family</fullName>
    </submittedName>
</protein>
<accession>E7RTG7</accession>
<evidence type="ECO:0000256" key="3">
    <source>
        <dbReference type="ARBA" id="ARBA00023163"/>
    </source>
</evidence>
<dbReference type="AlphaFoldDB" id="E7RTG7"/>
<dbReference type="Proteomes" id="UP000005580">
    <property type="component" value="Unassembled WGS sequence"/>
</dbReference>
<dbReference type="GO" id="GO:0003700">
    <property type="term" value="F:DNA-binding transcription factor activity"/>
    <property type="evidence" value="ECO:0007669"/>
    <property type="project" value="InterPro"/>
</dbReference>
<dbReference type="SMART" id="SM00342">
    <property type="entry name" value="HTH_ARAC"/>
    <property type="match status" value="1"/>
</dbReference>
<keyword evidence="4" id="KW-0472">Membrane</keyword>
<dbReference type="InterPro" id="IPR009057">
    <property type="entry name" value="Homeodomain-like_sf"/>
</dbReference>
<feature type="transmembrane region" description="Helical" evidence="4">
    <location>
        <begin position="395"/>
        <end position="415"/>
    </location>
</feature>
<dbReference type="GO" id="GO:0043565">
    <property type="term" value="F:sequence-specific DNA binding"/>
    <property type="evidence" value="ECO:0007669"/>
    <property type="project" value="InterPro"/>
</dbReference>
<evidence type="ECO:0000313" key="7">
    <source>
        <dbReference type="Proteomes" id="UP000005580"/>
    </source>
</evidence>
<comment type="caution">
    <text evidence="6">The sequence shown here is derived from an EMBL/GenBank/DDBJ whole genome shotgun (WGS) entry which is preliminary data.</text>
</comment>
<keyword evidence="7" id="KW-1185">Reference proteome</keyword>
<dbReference type="PANTHER" id="PTHR43280:SF29">
    <property type="entry name" value="ARAC-FAMILY TRANSCRIPTIONAL REGULATOR"/>
    <property type="match status" value="1"/>
</dbReference>
<keyword evidence="1" id="KW-0805">Transcription regulation</keyword>
<dbReference type="PROSITE" id="PS01124">
    <property type="entry name" value="HTH_ARAC_FAMILY_2"/>
    <property type="match status" value="1"/>
</dbReference>
<dbReference type="EMBL" id="AEPE02000006">
    <property type="protein sequence ID" value="EFZ35973.1"/>
    <property type="molecule type" value="Genomic_DNA"/>
</dbReference>
<dbReference type="PRINTS" id="PR00032">
    <property type="entry name" value="HTHARAC"/>
</dbReference>
<sequence>MKHFITLLFIITLSVGRMCATTPTDSVRTEMKHLKGEQLLQAYRYLCRLAAAEDNMNYELRCIREYLAEALRQKDKEAEAQARVTQLYCYYNYEMTDSIKHYLPEVLSAMKKNGTWDYYYNAWNVLIESYLYEDKVQTALLEAQKMYADARRRKSNYGLGTSTYGLACIYQTMGRFKEAEKTIEESIAALSTEDEISQLLSAYNVLGEILDGLGKYEKLRVKSAEWKAVIDKYKQEALKKGNTPLLNGRYLYCTLAAAIAELETGHYDRAKGLLQLAEKYAEGRKSVARFKLLQVKARYYAATKQYDRAIACNNENMGIMTAAGDSVSLLTVQMQQADLYTEAGRYKEAAEMYRVVIPHKDKLRNTELANQLDELRTIFEVDKLMLRNEVITTRLYLSLIIVALLLVAVILYIIYTRRLRRKNRALYDSILLYRKAESDMETAARLVPEEELDREGKIYRQLCDLMQNEKIYKNTELNRDILSKQIGTNAVYITNAVRKYADGATISEFINGYRLRHAASLLTNNPDLNINEVEYMSGFNSRATFNRCFRAFYGMSPSEYKSISREKKNNRKDPPDDMS</sequence>
<dbReference type="InterPro" id="IPR019734">
    <property type="entry name" value="TPR_rpt"/>
</dbReference>
<dbReference type="SUPFAM" id="SSF48452">
    <property type="entry name" value="TPR-like"/>
    <property type="match status" value="2"/>
</dbReference>
<keyword evidence="3" id="KW-0804">Transcription</keyword>
<reference evidence="6" key="1">
    <citation type="submission" date="2011-01" db="EMBL/GenBank/DDBJ databases">
        <authorList>
            <person name="Muzny D."/>
            <person name="Qin X."/>
            <person name="Buhay C."/>
            <person name="Dugan-Rocha S."/>
            <person name="Ding Y."/>
            <person name="Chen G."/>
            <person name="Hawes A."/>
            <person name="Holder M."/>
            <person name="Jhangiani S."/>
            <person name="Johnson A."/>
            <person name="Khan Z."/>
            <person name="Li Z."/>
            <person name="Liu W."/>
            <person name="Liu X."/>
            <person name="Perez L."/>
            <person name="Shen H."/>
            <person name="Wang Q."/>
            <person name="Watt J."/>
            <person name="Xi L."/>
            <person name="Xin Y."/>
            <person name="Zhou J."/>
            <person name="Deng J."/>
            <person name="Jiang H."/>
            <person name="Liu Y."/>
            <person name="Qu J."/>
            <person name="Song X.-Z."/>
            <person name="Zhang L."/>
            <person name="Villasana D."/>
            <person name="Johnson A."/>
            <person name="Liu J."/>
            <person name="Liyanage D."/>
            <person name="Lorensuhewa L."/>
            <person name="Robinson T."/>
            <person name="Song A."/>
            <person name="Song B.-B."/>
            <person name="Dinh H."/>
            <person name="Thornton R."/>
            <person name="Coyle M."/>
            <person name="Francisco L."/>
            <person name="Jackson L."/>
            <person name="Javaid M."/>
            <person name="Korchina V."/>
            <person name="Kovar C."/>
            <person name="Mata R."/>
            <person name="Mathew T."/>
            <person name="Ngo R."/>
            <person name="Nguyen L."/>
            <person name="Nguyen N."/>
            <person name="Okwuonu G."/>
            <person name="Ongeri F."/>
            <person name="Pham C."/>
            <person name="Simmons D."/>
            <person name="Wilczek-Boney K."/>
            <person name="Hale W."/>
            <person name="Jakkamsetti A."/>
            <person name="Pham P."/>
            <person name="Ruth R."/>
            <person name="San Lucas F."/>
            <person name="Warren J."/>
            <person name="Zhang J."/>
            <person name="Zhao Z."/>
            <person name="Zhou C."/>
            <person name="Zhu D."/>
            <person name="Lee S."/>
            <person name="Bess C."/>
            <person name="Blankenburg K."/>
            <person name="Forbes L."/>
            <person name="Fu Q."/>
            <person name="Gubbala S."/>
            <person name="Hirani K."/>
            <person name="Jayaseelan J.C."/>
            <person name="Lara F."/>
            <person name="Munidasa M."/>
            <person name="Palculict T."/>
            <person name="Patil S."/>
            <person name="Pu L.-L."/>
            <person name="Saada N."/>
            <person name="Tang L."/>
            <person name="Weissenberger G."/>
            <person name="Zhu Y."/>
            <person name="Hemphill L."/>
            <person name="Shang Y."/>
            <person name="Youmans B."/>
            <person name="Ayvaz T."/>
            <person name="Ross M."/>
            <person name="Santibanez J."/>
            <person name="Aqrawi P."/>
            <person name="Gross S."/>
            <person name="Joshi V."/>
            <person name="Fowler G."/>
            <person name="Nazareth L."/>
            <person name="Reid J."/>
            <person name="Worley K."/>
            <person name="Petrosino J."/>
            <person name="Highlander S."/>
            <person name="Gibbs R."/>
        </authorList>
    </citation>
    <scope>NUCLEOTIDE SEQUENCE [LARGE SCALE GENOMIC DNA]</scope>
    <source>
        <strain evidence="6">ATCC 33269</strain>
    </source>
</reference>
<evidence type="ECO:0000256" key="4">
    <source>
        <dbReference type="SAM" id="Phobius"/>
    </source>
</evidence>
<dbReference type="eggNOG" id="COG0457">
    <property type="taxonomic scope" value="Bacteria"/>
</dbReference>
<evidence type="ECO:0000313" key="6">
    <source>
        <dbReference type="EMBL" id="EFZ35973.1"/>
    </source>
</evidence>
<dbReference type="InterPro" id="IPR020449">
    <property type="entry name" value="Tscrpt_reg_AraC-type_HTH"/>
</dbReference>
<dbReference type="RefSeq" id="WP_004370246.1">
    <property type="nucleotide sequence ID" value="NZ_GL833119.1"/>
</dbReference>
<evidence type="ECO:0000256" key="2">
    <source>
        <dbReference type="ARBA" id="ARBA00023125"/>
    </source>
</evidence>
<dbReference type="InterPro" id="IPR018060">
    <property type="entry name" value="HTH_AraC"/>
</dbReference>
<dbReference type="Pfam" id="PF13181">
    <property type="entry name" value="TPR_8"/>
    <property type="match status" value="1"/>
</dbReference>
<dbReference type="eggNOG" id="COG2207">
    <property type="taxonomic scope" value="Bacteria"/>
</dbReference>
<dbReference type="Gene3D" id="1.10.10.60">
    <property type="entry name" value="Homeodomain-like"/>
    <property type="match status" value="1"/>
</dbReference>
<dbReference type="HOGENOM" id="CLU_469983_0_0_10"/>
<dbReference type="Gene3D" id="1.25.40.10">
    <property type="entry name" value="Tetratricopeptide repeat domain"/>
    <property type="match status" value="1"/>
</dbReference>
<name>E7RTG7_9BACT</name>
<dbReference type="STRING" id="28134.SAMN05444288_1126"/>
<keyword evidence="4" id="KW-0812">Transmembrane</keyword>
<dbReference type="InterPro" id="IPR011990">
    <property type="entry name" value="TPR-like_helical_dom_sf"/>
</dbReference>
<keyword evidence="4" id="KW-1133">Transmembrane helix</keyword>
<dbReference type="PANTHER" id="PTHR43280">
    <property type="entry name" value="ARAC-FAMILY TRANSCRIPTIONAL REGULATOR"/>
    <property type="match status" value="1"/>
</dbReference>
<dbReference type="Pfam" id="PF12833">
    <property type="entry name" value="HTH_18"/>
    <property type="match status" value="1"/>
</dbReference>
<keyword evidence="2" id="KW-0238">DNA-binding</keyword>